<dbReference type="InterPro" id="IPR011009">
    <property type="entry name" value="Kinase-like_dom_sf"/>
</dbReference>
<evidence type="ECO:0000313" key="18">
    <source>
        <dbReference type="Proteomes" id="UP000008810"/>
    </source>
</evidence>
<dbReference type="PROSITE" id="PS50202">
    <property type="entry name" value="MSP"/>
    <property type="match status" value="1"/>
</dbReference>
<dbReference type="RefSeq" id="XP_024319296.1">
    <property type="nucleotide sequence ID" value="XM_024463528.1"/>
</dbReference>
<dbReference type="GO" id="GO:0005524">
    <property type="term" value="F:ATP binding"/>
    <property type="evidence" value="ECO:0007669"/>
    <property type="project" value="UniProtKB-UniRule"/>
</dbReference>
<dbReference type="Pfam" id="PF00635">
    <property type="entry name" value="Motile_Sperm"/>
    <property type="match status" value="1"/>
</dbReference>
<dbReference type="GO" id="GO:0006891">
    <property type="term" value="P:intra-Golgi vesicle-mediated transport"/>
    <property type="evidence" value="ECO:0000318"/>
    <property type="project" value="GO_Central"/>
</dbReference>
<dbReference type="GO" id="GO:0006890">
    <property type="term" value="P:retrograde vesicle-mediated transport, Golgi to endoplasmic reticulum"/>
    <property type="evidence" value="ECO:0000318"/>
    <property type="project" value="GO_Central"/>
</dbReference>
<comment type="catalytic activity">
    <reaction evidence="9">
        <text>L-threonyl-[protein] + ATP = O-phospho-L-threonyl-[protein] + ADP + H(+)</text>
        <dbReference type="Rhea" id="RHEA:46608"/>
        <dbReference type="Rhea" id="RHEA-COMP:11060"/>
        <dbReference type="Rhea" id="RHEA-COMP:11605"/>
        <dbReference type="ChEBI" id="CHEBI:15378"/>
        <dbReference type="ChEBI" id="CHEBI:30013"/>
        <dbReference type="ChEBI" id="CHEBI:30616"/>
        <dbReference type="ChEBI" id="CHEBI:61977"/>
        <dbReference type="ChEBI" id="CHEBI:456216"/>
        <dbReference type="EC" id="2.7.11.1"/>
    </reaction>
</comment>
<dbReference type="Gene3D" id="3.30.200.20">
    <property type="entry name" value="Phosphorylase Kinase, domain 1"/>
    <property type="match status" value="1"/>
</dbReference>
<feature type="repeat" description="WD" evidence="11">
    <location>
        <begin position="760"/>
        <end position="796"/>
    </location>
</feature>
<evidence type="ECO:0000259" key="14">
    <source>
        <dbReference type="PROSITE" id="PS50011"/>
    </source>
</evidence>
<dbReference type="InterPro" id="IPR017441">
    <property type="entry name" value="Protein_kinase_ATP_BS"/>
</dbReference>
<dbReference type="SUPFAM" id="SSF50978">
    <property type="entry name" value="WD40 repeat-like"/>
    <property type="match status" value="1"/>
</dbReference>
<dbReference type="InterPro" id="IPR020472">
    <property type="entry name" value="WD40_PAC1"/>
</dbReference>
<protein>
    <recommendedName>
        <fullName evidence="1">non-specific serine/threonine protein kinase</fullName>
        <ecNumber evidence="1">2.7.11.1</ecNumber>
    </recommendedName>
</protein>
<reference evidence="16" key="2">
    <citation type="submission" date="2017-06" db="EMBL/GenBank/DDBJ databases">
        <title>WGS assembly of Brachypodium distachyon.</title>
        <authorList>
            <consortium name="The International Brachypodium Initiative"/>
            <person name="Lucas S."/>
            <person name="Harmon-Smith M."/>
            <person name="Lail K."/>
            <person name="Tice H."/>
            <person name="Grimwood J."/>
            <person name="Bruce D."/>
            <person name="Barry K."/>
            <person name="Shu S."/>
            <person name="Lindquist E."/>
            <person name="Wang M."/>
            <person name="Pitluck S."/>
            <person name="Vogel J.P."/>
            <person name="Garvin D.F."/>
            <person name="Mockler T.C."/>
            <person name="Schmutz J."/>
            <person name="Rokhsar D."/>
            <person name="Bevan M.W."/>
        </authorList>
    </citation>
    <scope>NUCLEOTIDE SEQUENCE</scope>
    <source>
        <strain evidence="16">Bd21</strain>
    </source>
</reference>
<dbReference type="GeneID" id="100831776"/>
<feature type="region of interest" description="Disordered" evidence="13">
    <location>
        <begin position="37"/>
        <end position="58"/>
    </location>
</feature>
<comment type="catalytic activity">
    <reaction evidence="10">
        <text>L-seryl-[protein] + ATP = O-phospho-L-seryl-[protein] + ADP + H(+)</text>
        <dbReference type="Rhea" id="RHEA:17989"/>
        <dbReference type="Rhea" id="RHEA-COMP:9863"/>
        <dbReference type="Rhea" id="RHEA-COMP:11604"/>
        <dbReference type="ChEBI" id="CHEBI:15378"/>
        <dbReference type="ChEBI" id="CHEBI:29999"/>
        <dbReference type="ChEBI" id="CHEBI:30616"/>
        <dbReference type="ChEBI" id="CHEBI:83421"/>
        <dbReference type="ChEBI" id="CHEBI:456216"/>
        <dbReference type="EC" id="2.7.11.1"/>
    </reaction>
</comment>
<evidence type="ECO:0000256" key="3">
    <source>
        <dbReference type="ARBA" id="ARBA00022574"/>
    </source>
</evidence>
<dbReference type="Gramene" id="PNT63882">
    <property type="protein sequence ID" value="PNT63882"/>
    <property type="gene ID" value="BRADI_4g22012v3"/>
</dbReference>
<dbReference type="PROSITE" id="PS00678">
    <property type="entry name" value="WD_REPEATS_1"/>
    <property type="match status" value="1"/>
</dbReference>
<organism evidence="16">
    <name type="scientific">Brachypodium distachyon</name>
    <name type="common">Purple false brome</name>
    <name type="synonym">Trachynia distachya</name>
    <dbReference type="NCBI Taxonomy" id="15368"/>
    <lineage>
        <taxon>Eukaryota</taxon>
        <taxon>Viridiplantae</taxon>
        <taxon>Streptophyta</taxon>
        <taxon>Embryophyta</taxon>
        <taxon>Tracheophyta</taxon>
        <taxon>Spermatophyta</taxon>
        <taxon>Magnoliopsida</taxon>
        <taxon>Liliopsida</taxon>
        <taxon>Poales</taxon>
        <taxon>Poaceae</taxon>
        <taxon>BOP clade</taxon>
        <taxon>Pooideae</taxon>
        <taxon>Stipodae</taxon>
        <taxon>Brachypodieae</taxon>
        <taxon>Brachypodium</taxon>
    </lineage>
</organism>
<dbReference type="SMART" id="SM00320">
    <property type="entry name" value="WD40"/>
    <property type="match status" value="6"/>
</dbReference>
<dbReference type="Pfam" id="PF00069">
    <property type="entry name" value="Pkinase"/>
    <property type="match status" value="1"/>
</dbReference>
<dbReference type="PROSITE" id="PS50294">
    <property type="entry name" value="WD_REPEATS_REGION"/>
    <property type="match status" value="3"/>
</dbReference>
<dbReference type="EMBL" id="CM000883">
    <property type="protein sequence ID" value="PNT63882.1"/>
    <property type="molecule type" value="Genomic_DNA"/>
</dbReference>
<dbReference type="GO" id="GO:0006886">
    <property type="term" value="P:intracellular protein transport"/>
    <property type="evidence" value="ECO:0000318"/>
    <property type="project" value="GO_Central"/>
</dbReference>
<keyword evidence="18" id="KW-1185">Reference proteome</keyword>
<evidence type="ECO:0000313" key="16">
    <source>
        <dbReference type="EMBL" id="PNT63882.1"/>
    </source>
</evidence>
<dbReference type="EnsemblPlants" id="PNT63882">
    <property type="protein sequence ID" value="PNT63882"/>
    <property type="gene ID" value="BRADI_4g22012v3"/>
</dbReference>
<dbReference type="Gene3D" id="2.130.10.10">
    <property type="entry name" value="YVTN repeat-like/Quinoprotein amine dehydrogenase"/>
    <property type="match status" value="1"/>
</dbReference>
<keyword evidence="3 11" id="KW-0853">WD repeat</keyword>
<sequence length="884" mass="99320">MMQNNMAVVEISKIASLFLPFGKEEVDEGDAVPSVTERRCWSSSGTSPHDLRRGSISPSSSASIMRMFTNDGESTIPSDSNATSGPSLGGGEASRSTCKEMSFKFLESITDRFADERIIGRGFFGTVYKGVYDNKQVIAVKRLHAVKKEFYGSNDKIFQNEYQYLMEFHHQNIVKLVGCCNQTEQKRFEHKRGPMFAEIRNMVLCLEYCPNGSLDRHLSDISHGLDWLARYKIIKGTCEGLRYLQEGSKCPVIHMDLNPSNIFLDENMVPKIGDFGDARLLDEECSMQTIRAIGTVGYKPPEFIDKQVISIKSDIYSLGIIIIEIMTGTKYDKYSEFSSSQEFIQHVHENWRKRLQATCDDTSVESYCQQVKKCLKLALSCVEHERLKRPSIGEIVNMLNETETFIHELTTKDKSKLLDVHPLELCFPFEPKKAISCSFRLDNKGNDRIALMVMAKSQKMYSTKLPLCSVVPPGCSYTITVTMRKQNQQPPSGIGELFTVQSVAVGDHDLKHVDLDSASAVYDNFFKKAEEMNSDEVQEIMLPVSWDPPAEGTESEPTQSRIEIIAMPNSQQVSSVDVHPLEPWIMTTHSGGSLRVWDYQTMVGVAHLVTFGVDQQPMTFCTGMCYEMLRSFEVTDEPVHAAKFIARKKWLVTGDDSGCIHVFNYGEKEATSFDAHDSGITSLAVHPTETVVLSSHDDNLIKLWDWEKDWECTLTFQGHTNGMTQVTFNPNDTDSFASASRDGKVKIWSLHSDGGSIITLDGHDQGLLCIDYFTRRDRQHLITGCMDGTANIWDLEMNIFEGCVDRIEGHEGRITAVNLHPELPLLITGSLDGTVRLWDSTTYKLKNIIGFNLGEVYAFGFINGLRRLVVGCHQGIAMMEIPSP</sequence>
<feature type="repeat" description="WD" evidence="11">
    <location>
        <begin position="807"/>
        <end position="839"/>
    </location>
</feature>
<evidence type="ECO:0000256" key="5">
    <source>
        <dbReference type="ARBA" id="ARBA00022737"/>
    </source>
</evidence>
<feature type="domain" description="MSP" evidence="15">
    <location>
        <begin position="417"/>
        <end position="547"/>
    </location>
</feature>
<dbReference type="PROSITE" id="PS50011">
    <property type="entry name" value="PROTEIN_KINASE_DOM"/>
    <property type="match status" value="1"/>
</dbReference>
<keyword evidence="7" id="KW-0418">Kinase</keyword>
<dbReference type="InterPro" id="IPR000535">
    <property type="entry name" value="MSP_dom"/>
</dbReference>
<keyword evidence="6 12" id="KW-0547">Nucleotide-binding</keyword>
<dbReference type="InterPro" id="IPR019775">
    <property type="entry name" value="WD40_repeat_CS"/>
</dbReference>
<dbReference type="PRINTS" id="PR00320">
    <property type="entry name" value="GPROTEINBRPT"/>
</dbReference>
<dbReference type="GO" id="GO:0006888">
    <property type="term" value="P:endoplasmic reticulum to Golgi vesicle-mediated transport"/>
    <property type="evidence" value="ECO:0000318"/>
    <property type="project" value="GO_Central"/>
</dbReference>
<evidence type="ECO:0000256" key="2">
    <source>
        <dbReference type="ARBA" id="ARBA00022527"/>
    </source>
</evidence>
<dbReference type="FunFam" id="1.10.510.10:FF:001023">
    <property type="entry name" value="Os07g0541700 protein"/>
    <property type="match status" value="1"/>
</dbReference>
<dbReference type="GO" id="GO:0004674">
    <property type="term" value="F:protein serine/threonine kinase activity"/>
    <property type="evidence" value="ECO:0007669"/>
    <property type="project" value="UniProtKB-KW"/>
</dbReference>
<dbReference type="OrthoDB" id="583570at2759"/>
<accession>A0A2K2CPD6</accession>
<keyword evidence="5" id="KW-0677">Repeat</keyword>
<dbReference type="Pfam" id="PF00400">
    <property type="entry name" value="WD40"/>
    <property type="match status" value="5"/>
</dbReference>
<evidence type="ECO:0000256" key="4">
    <source>
        <dbReference type="ARBA" id="ARBA00022679"/>
    </source>
</evidence>
<feature type="compositionally biased region" description="Polar residues" evidence="13">
    <location>
        <begin position="71"/>
        <end position="86"/>
    </location>
</feature>
<evidence type="ECO:0000256" key="13">
    <source>
        <dbReference type="SAM" id="MobiDB-lite"/>
    </source>
</evidence>
<dbReference type="CDD" id="cd00200">
    <property type="entry name" value="WD40"/>
    <property type="match status" value="1"/>
</dbReference>
<feature type="repeat" description="WD" evidence="11">
    <location>
        <begin position="716"/>
        <end position="752"/>
    </location>
</feature>
<dbReference type="InterPro" id="IPR008962">
    <property type="entry name" value="PapD-like_sf"/>
</dbReference>
<proteinExistence type="predicted"/>
<dbReference type="InterPro" id="IPR015943">
    <property type="entry name" value="WD40/YVTN_repeat-like_dom_sf"/>
</dbReference>
<keyword evidence="4" id="KW-0808">Transferase</keyword>
<evidence type="ECO:0000256" key="10">
    <source>
        <dbReference type="ARBA" id="ARBA00048679"/>
    </source>
</evidence>
<feature type="domain" description="Protein kinase" evidence="14">
    <location>
        <begin position="113"/>
        <end position="406"/>
    </location>
</feature>
<evidence type="ECO:0000256" key="11">
    <source>
        <dbReference type="PROSITE-ProRule" id="PRU00221"/>
    </source>
</evidence>
<reference evidence="16 17" key="1">
    <citation type="journal article" date="2010" name="Nature">
        <title>Genome sequencing and analysis of the model grass Brachypodium distachyon.</title>
        <authorList>
            <consortium name="International Brachypodium Initiative"/>
        </authorList>
    </citation>
    <scope>NUCLEOTIDE SEQUENCE [LARGE SCALE GENOMIC DNA]</scope>
    <source>
        <strain evidence="16 17">Bd21</strain>
    </source>
</reference>
<dbReference type="SUPFAM" id="SSF49354">
    <property type="entry name" value="PapD-like"/>
    <property type="match status" value="1"/>
</dbReference>
<evidence type="ECO:0000313" key="17">
    <source>
        <dbReference type="EnsemblPlants" id="PNT63882"/>
    </source>
</evidence>
<dbReference type="AlphaFoldDB" id="A0A2K2CPD6"/>
<dbReference type="SUPFAM" id="SSF56112">
    <property type="entry name" value="Protein kinase-like (PK-like)"/>
    <property type="match status" value="1"/>
</dbReference>
<dbReference type="Gene3D" id="1.10.510.10">
    <property type="entry name" value="Transferase(Phosphotransferase) domain 1"/>
    <property type="match status" value="1"/>
</dbReference>
<dbReference type="InterPro" id="IPR001680">
    <property type="entry name" value="WD40_rpt"/>
</dbReference>
<evidence type="ECO:0000256" key="1">
    <source>
        <dbReference type="ARBA" id="ARBA00012513"/>
    </source>
</evidence>
<keyword evidence="8 12" id="KW-0067">ATP-binding</keyword>
<feature type="binding site" evidence="12">
    <location>
        <position position="148"/>
    </location>
    <ligand>
        <name>ATP</name>
        <dbReference type="ChEBI" id="CHEBI:30616"/>
    </ligand>
</feature>
<dbReference type="EC" id="2.7.11.1" evidence="1"/>
<dbReference type="FunCoup" id="A0A2K2CPD6">
    <property type="interactions" value="5"/>
</dbReference>
<dbReference type="PROSITE" id="PS00107">
    <property type="entry name" value="PROTEIN_KINASE_ATP"/>
    <property type="match status" value="1"/>
</dbReference>
<dbReference type="PROSITE" id="PS50082">
    <property type="entry name" value="WD_REPEATS_2"/>
    <property type="match status" value="4"/>
</dbReference>
<dbReference type="InterPro" id="IPR036322">
    <property type="entry name" value="WD40_repeat_dom_sf"/>
</dbReference>
<dbReference type="InterPro" id="IPR000719">
    <property type="entry name" value="Prot_kinase_dom"/>
</dbReference>
<dbReference type="PANTHER" id="PTHR45707">
    <property type="entry name" value="C2 CALCIUM/LIPID-BINDING PLANT PHOSPHORIBOSYLTRANSFERASE FAMILY PROTEIN"/>
    <property type="match status" value="1"/>
</dbReference>
<feature type="repeat" description="WD" evidence="11">
    <location>
        <begin position="673"/>
        <end position="705"/>
    </location>
</feature>
<dbReference type="GO" id="GO:0030126">
    <property type="term" value="C:COPI vesicle coat"/>
    <property type="evidence" value="ECO:0000318"/>
    <property type="project" value="GO_Central"/>
</dbReference>
<evidence type="ECO:0000256" key="8">
    <source>
        <dbReference type="ARBA" id="ARBA00022840"/>
    </source>
</evidence>
<dbReference type="InterPro" id="IPR013783">
    <property type="entry name" value="Ig-like_fold"/>
</dbReference>
<dbReference type="STRING" id="15368.A0A2K2CPD6"/>
<evidence type="ECO:0000256" key="12">
    <source>
        <dbReference type="PROSITE-ProRule" id="PRU10141"/>
    </source>
</evidence>
<evidence type="ECO:0000256" key="7">
    <source>
        <dbReference type="ARBA" id="ARBA00022777"/>
    </source>
</evidence>
<dbReference type="Gene3D" id="2.60.40.10">
    <property type="entry name" value="Immunoglobulins"/>
    <property type="match status" value="1"/>
</dbReference>
<gene>
    <name evidence="17" type="primary">LOC100831776</name>
    <name evidence="16" type="ORF">BRADI_4g22012v3</name>
</gene>
<name>A0A2K2CPD6_BRADI</name>
<feature type="region of interest" description="Disordered" evidence="13">
    <location>
        <begin position="70"/>
        <end position="95"/>
    </location>
</feature>
<dbReference type="ExpressionAtlas" id="A0A2K2CPD6">
    <property type="expression patterns" value="baseline"/>
</dbReference>
<evidence type="ECO:0000256" key="6">
    <source>
        <dbReference type="ARBA" id="ARBA00022741"/>
    </source>
</evidence>
<keyword evidence="2" id="KW-0723">Serine/threonine-protein kinase</keyword>
<reference evidence="17" key="3">
    <citation type="submission" date="2018-08" db="UniProtKB">
        <authorList>
            <consortium name="EnsemblPlants"/>
        </authorList>
    </citation>
    <scope>IDENTIFICATION</scope>
    <source>
        <strain evidence="17">cv. Bd21</strain>
    </source>
</reference>
<dbReference type="Proteomes" id="UP000008810">
    <property type="component" value="Chromosome 4"/>
</dbReference>
<evidence type="ECO:0000259" key="15">
    <source>
        <dbReference type="PROSITE" id="PS50202"/>
    </source>
</evidence>
<evidence type="ECO:0000256" key="9">
    <source>
        <dbReference type="ARBA" id="ARBA00047899"/>
    </source>
</evidence>